<evidence type="ECO:0000313" key="2">
    <source>
        <dbReference type="EMBL" id="KDP34946.1"/>
    </source>
</evidence>
<proteinExistence type="predicted"/>
<gene>
    <name evidence="2" type="ORF">JCGZ_09234</name>
</gene>
<evidence type="ECO:0000256" key="1">
    <source>
        <dbReference type="SAM" id="MobiDB-lite"/>
    </source>
</evidence>
<dbReference type="AlphaFoldDB" id="A0A067KFD8"/>
<protein>
    <submittedName>
        <fullName evidence="2">Uncharacterized protein</fullName>
    </submittedName>
</protein>
<dbReference type="Proteomes" id="UP000027138">
    <property type="component" value="Unassembled WGS sequence"/>
</dbReference>
<feature type="compositionally biased region" description="Pro residues" evidence="1">
    <location>
        <begin position="67"/>
        <end position="88"/>
    </location>
</feature>
<dbReference type="OrthoDB" id="5544992at2759"/>
<sequence>MPKYLSLIHHHHQKQLQPPSPPQQTTIPATQLINNSKNTPKQRASFFPFSLFTTARRTTTFTRPHKSPTPPLMSPSPLAPPPPAPPRYQFPNPEHTTSSVMVYFTKMKKQWDELTCLRPLPICTCGASRSISEIENEDKLIQFLICLNESYDML</sequence>
<evidence type="ECO:0000313" key="3">
    <source>
        <dbReference type="Proteomes" id="UP000027138"/>
    </source>
</evidence>
<name>A0A067KFD8_JATCU</name>
<reference evidence="2 3" key="1">
    <citation type="journal article" date="2014" name="PLoS ONE">
        <title>Global Analysis of Gene Expression Profiles in Physic Nut (Jatropha curcas L.) Seedlings Exposed to Salt Stress.</title>
        <authorList>
            <person name="Zhang L."/>
            <person name="Zhang C."/>
            <person name="Wu P."/>
            <person name="Chen Y."/>
            <person name="Li M."/>
            <person name="Jiang H."/>
            <person name="Wu G."/>
        </authorList>
    </citation>
    <scope>NUCLEOTIDE SEQUENCE [LARGE SCALE GENOMIC DNA]</scope>
    <source>
        <strain evidence="3">cv. GZQX0401</strain>
        <tissue evidence="2">Young leaves</tissue>
    </source>
</reference>
<feature type="region of interest" description="Disordered" evidence="1">
    <location>
        <begin position="1"/>
        <end position="27"/>
    </location>
</feature>
<dbReference type="EMBL" id="KK914502">
    <property type="protein sequence ID" value="KDP34946.1"/>
    <property type="molecule type" value="Genomic_DNA"/>
</dbReference>
<accession>A0A067KFD8</accession>
<keyword evidence="3" id="KW-1185">Reference proteome</keyword>
<organism evidence="2 3">
    <name type="scientific">Jatropha curcas</name>
    <name type="common">Barbados nut</name>
    <dbReference type="NCBI Taxonomy" id="180498"/>
    <lineage>
        <taxon>Eukaryota</taxon>
        <taxon>Viridiplantae</taxon>
        <taxon>Streptophyta</taxon>
        <taxon>Embryophyta</taxon>
        <taxon>Tracheophyta</taxon>
        <taxon>Spermatophyta</taxon>
        <taxon>Magnoliopsida</taxon>
        <taxon>eudicotyledons</taxon>
        <taxon>Gunneridae</taxon>
        <taxon>Pentapetalae</taxon>
        <taxon>rosids</taxon>
        <taxon>fabids</taxon>
        <taxon>Malpighiales</taxon>
        <taxon>Euphorbiaceae</taxon>
        <taxon>Crotonoideae</taxon>
        <taxon>Jatropheae</taxon>
        <taxon>Jatropha</taxon>
    </lineage>
</organism>
<feature type="region of interest" description="Disordered" evidence="1">
    <location>
        <begin position="58"/>
        <end position="91"/>
    </location>
</feature>